<accession>I4AKF0</accession>
<evidence type="ECO:0000313" key="3">
    <source>
        <dbReference type="Proteomes" id="UP000006054"/>
    </source>
</evidence>
<organism evidence="2 3">
    <name type="scientific">Bernardetia litoralis (strain ATCC 23117 / DSM 6794 / NBRC 15988 / NCIMB 1366 / Fx l1 / Sio-4)</name>
    <name type="common">Flexibacter litoralis</name>
    <dbReference type="NCBI Taxonomy" id="880071"/>
    <lineage>
        <taxon>Bacteria</taxon>
        <taxon>Pseudomonadati</taxon>
        <taxon>Bacteroidota</taxon>
        <taxon>Cytophagia</taxon>
        <taxon>Cytophagales</taxon>
        <taxon>Bernardetiaceae</taxon>
        <taxon>Bernardetia</taxon>
    </lineage>
</organism>
<dbReference type="STRING" id="880071.Fleli_2051"/>
<dbReference type="OrthoDB" id="1467737at2"/>
<keyword evidence="1" id="KW-0812">Transmembrane</keyword>
<dbReference type="Proteomes" id="UP000006054">
    <property type="component" value="Chromosome"/>
</dbReference>
<dbReference type="EMBL" id="CP003345">
    <property type="protein sequence ID" value="AFM04435.1"/>
    <property type="molecule type" value="Genomic_DNA"/>
</dbReference>
<evidence type="ECO:0000256" key="1">
    <source>
        <dbReference type="SAM" id="Phobius"/>
    </source>
</evidence>
<feature type="transmembrane region" description="Helical" evidence="1">
    <location>
        <begin position="7"/>
        <end position="30"/>
    </location>
</feature>
<keyword evidence="3" id="KW-1185">Reference proteome</keyword>
<evidence type="ECO:0008006" key="4">
    <source>
        <dbReference type="Google" id="ProtNLM"/>
    </source>
</evidence>
<dbReference type="KEGG" id="fli:Fleli_2051"/>
<protein>
    <recommendedName>
        <fullName evidence="4">Small multi-drug export protein</fullName>
    </recommendedName>
</protein>
<evidence type="ECO:0000313" key="2">
    <source>
        <dbReference type="EMBL" id="AFM04435.1"/>
    </source>
</evidence>
<feature type="transmembrane region" description="Helical" evidence="1">
    <location>
        <begin position="118"/>
        <end position="136"/>
    </location>
</feature>
<keyword evidence="1" id="KW-0472">Membrane</keyword>
<reference evidence="3" key="1">
    <citation type="submission" date="2012-06" db="EMBL/GenBank/DDBJ databases">
        <title>The complete genome of Flexibacter litoralis DSM 6794.</title>
        <authorList>
            <person name="Lucas S."/>
            <person name="Copeland A."/>
            <person name="Lapidus A."/>
            <person name="Glavina del Rio T."/>
            <person name="Dalin E."/>
            <person name="Tice H."/>
            <person name="Bruce D."/>
            <person name="Goodwin L."/>
            <person name="Pitluck S."/>
            <person name="Peters L."/>
            <person name="Ovchinnikova G."/>
            <person name="Lu M."/>
            <person name="Kyrpides N."/>
            <person name="Mavromatis K."/>
            <person name="Ivanova N."/>
            <person name="Brettin T."/>
            <person name="Detter J.C."/>
            <person name="Han C."/>
            <person name="Larimer F."/>
            <person name="Land M."/>
            <person name="Hauser L."/>
            <person name="Markowitz V."/>
            <person name="Cheng J.-F."/>
            <person name="Hugenholtz P."/>
            <person name="Woyke T."/>
            <person name="Wu D."/>
            <person name="Spring S."/>
            <person name="Lang E."/>
            <person name="Kopitz M."/>
            <person name="Brambilla E."/>
            <person name="Klenk H.-P."/>
            <person name="Eisen J.A."/>
        </authorList>
    </citation>
    <scope>NUCLEOTIDE SEQUENCE [LARGE SCALE GENOMIC DNA]</scope>
    <source>
        <strain evidence="3">ATCC 23117 / DSM 6794 / NBRC 15988 / NCIMB 1366 / Sio-4</strain>
    </source>
</reference>
<dbReference type="HOGENOM" id="CLU_127575_0_0_10"/>
<dbReference type="eggNOG" id="ENOG5033075">
    <property type="taxonomic scope" value="Bacteria"/>
</dbReference>
<feature type="transmembrane region" description="Helical" evidence="1">
    <location>
        <begin position="86"/>
        <end position="112"/>
    </location>
</feature>
<gene>
    <name evidence="2" type="ordered locus">Fleli_2051</name>
</gene>
<name>I4AKF0_BERLS</name>
<dbReference type="AlphaFoldDB" id="I4AKF0"/>
<feature type="transmembrane region" description="Helical" evidence="1">
    <location>
        <begin position="36"/>
        <end position="65"/>
    </location>
</feature>
<keyword evidence="1" id="KW-1133">Transmembrane helix</keyword>
<proteinExistence type="predicted"/>
<sequence>MQRFIDYLVVFLISMFKFIFGCVGGAVRGFSYLETLIVTVLGMMASVIIFTFFGLAIRRWFFVVFRKKRKVFSKRSRKMVIIWRKYGIIGVAFMTPLFFSPIGGTLIAVSFGERKERIFFHMLWSSILWAAIFAYITTHFHIGSMDELKAYFFN</sequence>